<dbReference type="SUPFAM" id="SSF51430">
    <property type="entry name" value="NAD(P)-linked oxidoreductase"/>
    <property type="match status" value="1"/>
</dbReference>
<sequence length="63" mass="6684">MQYRTLGANGPRVSAIGLGCMGMSAFYGAHDDSTSIKTLHYALDQGVTLLDTADMYGLIPMKG</sequence>
<dbReference type="Pfam" id="PF00248">
    <property type="entry name" value="Aldo_ket_red"/>
    <property type="match status" value="1"/>
</dbReference>
<dbReference type="EC" id="1.1.1.149" evidence="3"/>
<feature type="domain" description="NADP-dependent oxidoreductase" evidence="2">
    <location>
        <begin position="16"/>
        <end position="57"/>
    </location>
</feature>
<dbReference type="Proteomes" id="UP000254346">
    <property type="component" value="Unassembled WGS sequence"/>
</dbReference>
<dbReference type="EMBL" id="UGXR01000001">
    <property type="protein sequence ID" value="SUH11048.1"/>
    <property type="molecule type" value="Genomic_DNA"/>
</dbReference>
<dbReference type="InterPro" id="IPR036812">
    <property type="entry name" value="NAD(P)_OxRdtase_dom_sf"/>
</dbReference>
<dbReference type="GO" id="GO:0005737">
    <property type="term" value="C:cytoplasm"/>
    <property type="evidence" value="ECO:0007669"/>
    <property type="project" value="TreeGrafter"/>
</dbReference>
<accession>A0A379VWY5</accession>
<protein>
    <submittedName>
        <fullName evidence="3">Aldo-keto reductase family 1 member C1 homolog 20 -alpha-hydroxysteroid dehydrogenase 20-alpha-HSDDihydrodiol dehydrogenase 1 DD-1 DD1</fullName>
        <ecNumber evidence="3">1.1.1.-</ecNumber>
        <ecNumber evidence="3">1.1.1.149</ecNumber>
    </submittedName>
</protein>
<organism evidence="3 4">
    <name type="scientific">Salmonella enterica I</name>
    <dbReference type="NCBI Taxonomy" id="59201"/>
    <lineage>
        <taxon>Bacteria</taxon>
        <taxon>Pseudomonadati</taxon>
        <taxon>Pseudomonadota</taxon>
        <taxon>Gammaproteobacteria</taxon>
        <taxon>Enterobacterales</taxon>
        <taxon>Enterobacteriaceae</taxon>
        <taxon>Salmonella</taxon>
    </lineage>
</organism>
<dbReference type="InterPro" id="IPR023210">
    <property type="entry name" value="NADP_OxRdtase_dom"/>
</dbReference>
<keyword evidence="1 3" id="KW-0560">Oxidoreductase</keyword>
<proteinExistence type="predicted"/>
<evidence type="ECO:0000256" key="1">
    <source>
        <dbReference type="ARBA" id="ARBA00023002"/>
    </source>
</evidence>
<name>A0A379VWY5_SALET</name>
<evidence type="ECO:0000259" key="2">
    <source>
        <dbReference type="Pfam" id="PF00248"/>
    </source>
</evidence>
<evidence type="ECO:0000313" key="3">
    <source>
        <dbReference type="EMBL" id="SUH11048.1"/>
    </source>
</evidence>
<reference evidence="3 4" key="1">
    <citation type="submission" date="2018-06" db="EMBL/GenBank/DDBJ databases">
        <authorList>
            <consortium name="Pathogen Informatics"/>
            <person name="Doyle S."/>
        </authorList>
    </citation>
    <scope>NUCLEOTIDE SEQUENCE [LARGE SCALE GENOMIC DNA]</scope>
    <source>
        <strain evidence="3 4">NCTC8256</strain>
    </source>
</reference>
<dbReference type="PANTHER" id="PTHR43625">
    <property type="entry name" value="AFLATOXIN B1 ALDEHYDE REDUCTASE"/>
    <property type="match status" value="1"/>
</dbReference>
<gene>
    <name evidence="3" type="primary">akr_1</name>
    <name evidence="3" type="ORF">NCTC8256_05079</name>
</gene>
<dbReference type="PANTHER" id="PTHR43625:SF40">
    <property type="entry name" value="ALDO-KETO REDUCTASE YAKC [NADP(+)]"/>
    <property type="match status" value="1"/>
</dbReference>
<dbReference type="AlphaFoldDB" id="A0A379VWY5"/>
<dbReference type="GO" id="GO:0047006">
    <property type="term" value="F:17-alpha,20-alpha-dihydroxypregn-4-en-3-one dehydrogenase [NAD(P)+] activity"/>
    <property type="evidence" value="ECO:0007669"/>
    <property type="project" value="UniProtKB-EC"/>
</dbReference>
<dbReference type="InterPro" id="IPR050791">
    <property type="entry name" value="Aldo-Keto_reductase"/>
</dbReference>
<dbReference type="Gene3D" id="3.20.20.100">
    <property type="entry name" value="NADP-dependent oxidoreductase domain"/>
    <property type="match status" value="1"/>
</dbReference>
<evidence type="ECO:0000313" key="4">
    <source>
        <dbReference type="Proteomes" id="UP000254346"/>
    </source>
</evidence>
<dbReference type="EC" id="1.1.1.-" evidence="3"/>